<dbReference type="GO" id="GO:0006241">
    <property type="term" value="P:CTP biosynthetic process"/>
    <property type="evidence" value="ECO:0007669"/>
    <property type="project" value="InterPro"/>
</dbReference>
<evidence type="ECO:0000313" key="10">
    <source>
        <dbReference type="Proteomes" id="UP000502823"/>
    </source>
</evidence>
<feature type="binding site" evidence="6">
    <location>
        <position position="86"/>
    </location>
    <ligand>
        <name>ATP</name>
        <dbReference type="ChEBI" id="CHEBI:30616"/>
    </ligand>
</feature>
<feature type="active site" description="Pros-phosphohistidine intermediate" evidence="6">
    <location>
        <position position="99"/>
    </location>
</feature>
<keyword evidence="2" id="KW-0808">Transferase</keyword>
<evidence type="ECO:0000259" key="8">
    <source>
        <dbReference type="SMART" id="SM00562"/>
    </source>
</evidence>
<dbReference type="InterPro" id="IPR001564">
    <property type="entry name" value="Nucleoside_diP_kinase"/>
</dbReference>
<dbReference type="AlphaFoldDB" id="A0A6L2PQY0"/>
<dbReference type="PANTHER" id="PTHR46161:SF3">
    <property type="entry name" value="NUCLEOSIDE DIPHOSPHATE KINASE DDB_G0292928-RELATED"/>
    <property type="match status" value="1"/>
</dbReference>
<feature type="binding site" evidence="6">
    <location>
        <position position="66"/>
    </location>
    <ligand>
        <name>ATP</name>
        <dbReference type="ChEBI" id="CHEBI:30616"/>
    </ligand>
</feature>
<dbReference type="PRINTS" id="PR01243">
    <property type="entry name" value="NUCDPKINASE"/>
</dbReference>
<dbReference type="Gene3D" id="3.30.70.141">
    <property type="entry name" value="Nucleoside diphosphate kinase-like domain"/>
    <property type="match status" value="1"/>
</dbReference>
<evidence type="ECO:0000256" key="4">
    <source>
        <dbReference type="ARBA" id="ARBA00022777"/>
    </source>
</evidence>
<name>A0A6L2PQY0_COPFO</name>
<dbReference type="Proteomes" id="UP000502823">
    <property type="component" value="Unassembled WGS sequence"/>
</dbReference>
<feature type="non-terminal residue" evidence="9">
    <location>
        <position position="1"/>
    </location>
</feature>
<dbReference type="OrthoDB" id="25346at2759"/>
<keyword evidence="4" id="KW-0418">Kinase</keyword>
<dbReference type="InterPro" id="IPR036850">
    <property type="entry name" value="NDK-like_dom_sf"/>
</dbReference>
<comment type="caution">
    <text evidence="9">The sequence shown here is derived from an EMBL/GenBank/DDBJ whole genome shotgun (WGS) entry which is preliminary data.</text>
</comment>
<feature type="binding site" evidence="6">
    <location>
        <position position="1"/>
    </location>
    <ligand>
        <name>ATP</name>
        <dbReference type="ChEBI" id="CHEBI:30616"/>
    </ligand>
</feature>
<dbReference type="InterPro" id="IPR034907">
    <property type="entry name" value="NDK-like_dom"/>
</dbReference>
<gene>
    <name evidence="9" type="ORF">Cfor_04392</name>
</gene>
<dbReference type="GO" id="GO:0004550">
    <property type="term" value="F:nucleoside diphosphate kinase activity"/>
    <property type="evidence" value="ECO:0007669"/>
    <property type="project" value="InterPro"/>
</dbReference>
<dbReference type="FunCoup" id="A0A6L2PQY0">
    <property type="interactions" value="1595"/>
</dbReference>
<evidence type="ECO:0000256" key="6">
    <source>
        <dbReference type="PROSITE-ProRule" id="PRU00706"/>
    </source>
</evidence>
<feature type="binding site" evidence="6">
    <location>
        <position position="38"/>
    </location>
    <ligand>
        <name>ATP</name>
        <dbReference type="ChEBI" id="CHEBI:30616"/>
    </ligand>
</feature>
<sequence length="151" mass="17191">KVRDMILSNGFYVVQSTSTVMTEEMAAAFYAEHRNRFFYNRLVTFMRSGPSDVHILARQDAVNVWRKLMGPTKVYHAQFTAPYSIRGRFGLSDTRNAVHGSDSSESAVREIGIFFPGFSIGRWFLEEEAYFKTGTVKLCAREFVHDIVSAS</sequence>
<dbReference type="EMBL" id="BLKM01011971">
    <property type="protein sequence ID" value="GFG35031.1"/>
    <property type="molecule type" value="Genomic_DNA"/>
</dbReference>
<dbReference type="InParanoid" id="A0A6L2PQY0"/>
<evidence type="ECO:0000256" key="2">
    <source>
        <dbReference type="ARBA" id="ARBA00022679"/>
    </source>
</evidence>
<dbReference type="SMART" id="SM00562">
    <property type="entry name" value="NDK"/>
    <property type="match status" value="1"/>
</dbReference>
<dbReference type="PANTHER" id="PTHR46161">
    <property type="entry name" value="NUCLEOSIDE DIPHOSPHATE KINASE"/>
    <property type="match status" value="1"/>
</dbReference>
<comment type="similarity">
    <text evidence="1 6 7">Belongs to the NDK family.</text>
</comment>
<evidence type="ECO:0000256" key="1">
    <source>
        <dbReference type="ARBA" id="ARBA00008142"/>
    </source>
</evidence>
<accession>A0A6L2PQY0</accession>
<evidence type="ECO:0000256" key="5">
    <source>
        <dbReference type="ARBA" id="ARBA00022840"/>
    </source>
</evidence>
<dbReference type="PROSITE" id="PS51374">
    <property type="entry name" value="NDPK_LIKE"/>
    <property type="match status" value="1"/>
</dbReference>
<feature type="domain" description="Nucleoside diphosphate kinase-like" evidence="8">
    <location>
        <begin position="1"/>
        <end position="122"/>
    </location>
</feature>
<keyword evidence="10" id="KW-1185">Reference proteome</keyword>
<keyword evidence="5" id="KW-0067">ATP-binding</keyword>
<reference evidence="10" key="1">
    <citation type="submission" date="2020-01" db="EMBL/GenBank/DDBJ databases">
        <title>Draft genome sequence of the Termite Coptotermes fromosanus.</title>
        <authorList>
            <person name="Itakura S."/>
            <person name="Yosikawa Y."/>
            <person name="Umezawa K."/>
        </authorList>
    </citation>
    <scope>NUCLEOTIDE SEQUENCE [LARGE SCALE GENOMIC DNA]</scope>
</reference>
<dbReference type="GO" id="GO:0005524">
    <property type="term" value="F:ATP binding"/>
    <property type="evidence" value="ECO:0007669"/>
    <property type="project" value="UniProtKB-KW"/>
</dbReference>
<dbReference type="SUPFAM" id="SSF54919">
    <property type="entry name" value="Nucleoside diphosphate kinase, NDK"/>
    <property type="match status" value="1"/>
</dbReference>
<dbReference type="GO" id="GO:0006228">
    <property type="term" value="P:UTP biosynthetic process"/>
    <property type="evidence" value="ECO:0007669"/>
    <property type="project" value="InterPro"/>
</dbReference>
<feature type="binding site" evidence="6">
    <location>
        <position position="96"/>
    </location>
    <ligand>
        <name>ATP</name>
        <dbReference type="ChEBI" id="CHEBI:30616"/>
    </ligand>
</feature>
<dbReference type="Pfam" id="PF00334">
    <property type="entry name" value="NDK"/>
    <property type="match status" value="1"/>
</dbReference>
<organism evidence="9 10">
    <name type="scientific">Coptotermes formosanus</name>
    <name type="common">Formosan subterranean termite</name>
    <dbReference type="NCBI Taxonomy" id="36987"/>
    <lineage>
        <taxon>Eukaryota</taxon>
        <taxon>Metazoa</taxon>
        <taxon>Ecdysozoa</taxon>
        <taxon>Arthropoda</taxon>
        <taxon>Hexapoda</taxon>
        <taxon>Insecta</taxon>
        <taxon>Pterygota</taxon>
        <taxon>Neoptera</taxon>
        <taxon>Polyneoptera</taxon>
        <taxon>Dictyoptera</taxon>
        <taxon>Blattodea</taxon>
        <taxon>Blattoidea</taxon>
        <taxon>Termitoidae</taxon>
        <taxon>Rhinotermitidae</taxon>
        <taxon>Coptotermes</taxon>
    </lineage>
</organism>
<evidence type="ECO:0000256" key="3">
    <source>
        <dbReference type="ARBA" id="ARBA00022741"/>
    </source>
</evidence>
<evidence type="ECO:0000256" key="7">
    <source>
        <dbReference type="RuleBase" id="RU004011"/>
    </source>
</evidence>
<protein>
    <recommendedName>
        <fullName evidence="8">Nucleoside diphosphate kinase-like domain-containing protein</fullName>
    </recommendedName>
</protein>
<evidence type="ECO:0000313" key="9">
    <source>
        <dbReference type="EMBL" id="GFG35031.1"/>
    </source>
</evidence>
<dbReference type="GO" id="GO:0006183">
    <property type="term" value="P:GTP biosynthetic process"/>
    <property type="evidence" value="ECO:0007669"/>
    <property type="project" value="InterPro"/>
</dbReference>
<proteinExistence type="inferred from homology"/>
<feature type="binding site" evidence="6">
    <location>
        <position position="72"/>
    </location>
    <ligand>
        <name>ATP</name>
        <dbReference type="ChEBI" id="CHEBI:30616"/>
    </ligand>
</feature>
<keyword evidence="3" id="KW-0547">Nucleotide-binding</keyword>